<dbReference type="HOGENOM" id="CLU_604143_0_0_1"/>
<accession>Q6BMG1</accession>
<evidence type="ECO:0000313" key="2">
    <source>
        <dbReference type="EMBL" id="CAG88935.2"/>
    </source>
</evidence>
<protein>
    <submittedName>
        <fullName evidence="2">DEHA2F05720p</fullName>
    </submittedName>
</protein>
<dbReference type="EMBL" id="CR382138">
    <property type="protein sequence ID" value="CAG88935.2"/>
    <property type="molecule type" value="Genomic_DNA"/>
</dbReference>
<gene>
    <name evidence="2" type="ordered locus">DEHA2F05720g</name>
</gene>
<feature type="region of interest" description="Disordered" evidence="1">
    <location>
        <begin position="429"/>
        <end position="453"/>
    </location>
</feature>
<feature type="region of interest" description="Disordered" evidence="1">
    <location>
        <begin position="189"/>
        <end position="208"/>
    </location>
</feature>
<reference evidence="2 3" key="1">
    <citation type="journal article" date="2004" name="Nature">
        <title>Genome evolution in yeasts.</title>
        <authorList>
            <consortium name="Genolevures"/>
            <person name="Dujon B."/>
            <person name="Sherman D."/>
            <person name="Fischer G."/>
            <person name="Durrens P."/>
            <person name="Casaregola S."/>
            <person name="Lafontaine I."/>
            <person name="de Montigny J."/>
            <person name="Marck C."/>
            <person name="Neuveglise C."/>
            <person name="Talla E."/>
            <person name="Goffard N."/>
            <person name="Frangeul L."/>
            <person name="Aigle M."/>
            <person name="Anthouard V."/>
            <person name="Babour A."/>
            <person name="Barbe V."/>
            <person name="Barnay S."/>
            <person name="Blanchin S."/>
            <person name="Beckerich J.M."/>
            <person name="Beyne E."/>
            <person name="Bleykasten C."/>
            <person name="Boisrame A."/>
            <person name="Boyer J."/>
            <person name="Cattolico L."/>
            <person name="Confanioleri F."/>
            <person name="de Daruvar A."/>
            <person name="Despons L."/>
            <person name="Fabre E."/>
            <person name="Fairhead C."/>
            <person name="Ferry-Dumazet H."/>
            <person name="Groppi A."/>
            <person name="Hantraye F."/>
            <person name="Hennequin C."/>
            <person name="Jauniaux N."/>
            <person name="Joyet P."/>
            <person name="Kachouri R."/>
            <person name="Kerrest A."/>
            <person name="Koszul R."/>
            <person name="Lemaire M."/>
            <person name="Lesur I."/>
            <person name="Ma L."/>
            <person name="Muller H."/>
            <person name="Nicaud J.M."/>
            <person name="Nikolski M."/>
            <person name="Oztas S."/>
            <person name="Ozier-Kalogeropoulos O."/>
            <person name="Pellenz S."/>
            <person name="Potier S."/>
            <person name="Richard G.F."/>
            <person name="Straub M.L."/>
            <person name="Suleau A."/>
            <person name="Swennene D."/>
            <person name="Tekaia F."/>
            <person name="Wesolowski-Louvel M."/>
            <person name="Westhof E."/>
            <person name="Wirth B."/>
            <person name="Zeniou-Meyer M."/>
            <person name="Zivanovic I."/>
            <person name="Bolotin-Fukuhara M."/>
            <person name="Thierry A."/>
            <person name="Bouchier C."/>
            <person name="Caudron B."/>
            <person name="Scarpelli C."/>
            <person name="Gaillardin C."/>
            <person name="Weissenbach J."/>
            <person name="Wincker P."/>
            <person name="Souciet J.L."/>
        </authorList>
    </citation>
    <scope>NUCLEOTIDE SEQUENCE [LARGE SCALE GENOMIC DNA]</scope>
    <source>
        <strain evidence="3">ATCC 36239 / CBS 767 / BCRC 21394 / JCM 1990 / NBRC 0083 / IGC 2968</strain>
    </source>
</reference>
<dbReference type="Proteomes" id="UP000000599">
    <property type="component" value="Chromosome F"/>
</dbReference>
<dbReference type="eggNOG" id="ENOG502RQJW">
    <property type="taxonomic scope" value="Eukaryota"/>
</dbReference>
<feature type="compositionally biased region" description="Basic and acidic residues" evidence="1">
    <location>
        <begin position="189"/>
        <end position="204"/>
    </location>
</feature>
<dbReference type="AlphaFoldDB" id="Q6BMG1"/>
<dbReference type="VEuPathDB" id="FungiDB:DEHA2F05720g"/>
<sequence>MNLEQKDIVVNDINFSSYGKDEDQQQDAKTAEGDSEQTEYKTVPSSITHKFKPKKRRMGNLILKSNCLVTDENQDGNARGSDAEYEYTNRTIGKTVSGILSKFFHSRRPDSFGETSEEPGNPEYPNLRSHDDLGESKTTRNKLSRVFETYRKRNGLQGQPKDEGYYKSNSEGEKSFNRFLKLEQALDAKRDEKNSRSMNDETERVSYTSKDLSLGSTVLNNSQEIYTENGSFVHPGSKGKIDTKFIINDSPKTESAALENTVFSPNSHRPSLRDIPGIENIEVSTSDQNTWKQSYSTFRMAFKIKPVKNILNDKSLKPQNSQFKSLDDEIDSHLYYQSRTNLLSKCFPNKNHINQNSKRESQNENIDFAPEMEEPDKLIPSIPTSPNSLSDNFTAIKGILQQKYKSSFSRDKSKRQNLSVKFVSPTLSPIEMTNNEMNDNGHNNTEIISQTTS</sequence>
<feature type="region of interest" description="Disordered" evidence="1">
    <location>
        <begin position="14"/>
        <end position="54"/>
    </location>
</feature>
<dbReference type="OrthoDB" id="10474414at2759"/>
<feature type="compositionally biased region" description="Basic and acidic residues" evidence="1">
    <location>
        <begin position="128"/>
        <end position="138"/>
    </location>
</feature>
<feature type="compositionally biased region" description="Basic and acidic residues" evidence="1">
    <location>
        <begin position="160"/>
        <end position="170"/>
    </location>
</feature>
<evidence type="ECO:0000256" key="1">
    <source>
        <dbReference type="SAM" id="MobiDB-lite"/>
    </source>
</evidence>
<dbReference type="GeneID" id="2903383"/>
<name>Q6BMG1_DEBHA</name>
<proteinExistence type="predicted"/>
<dbReference type="KEGG" id="dha:DEHA2F05720g"/>
<evidence type="ECO:0000313" key="3">
    <source>
        <dbReference type="Proteomes" id="UP000000599"/>
    </source>
</evidence>
<keyword evidence="3" id="KW-1185">Reference proteome</keyword>
<feature type="region of interest" description="Disordered" evidence="1">
    <location>
        <begin position="108"/>
        <end position="170"/>
    </location>
</feature>
<organism evidence="2 3">
    <name type="scientific">Debaryomyces hansenii (strain ATCC 36239 / CBS 767 / BCRC 21394 / JCM 1990 / NBRC 0083 / IGC 2968)</name>
    <name type="common">Yeast</name>
    <name type="synonym">Torulaspora hansenii</name>
    <dbReference type="NCBI Taxonomy" id="284592"/>
    <lineage>
        <taxon>Eukaryota</taxon>
        <taxon>Fungi</taxon>
        <taxon>Dikarya</taxon>
        <taxon>Ascomycota</taxon>
        <taxon>Saccharomycotina</taxon>
        <taxon>Pichiomycetes</taxon>
        <taxon>Debaryomycetaceae</taxon>
        <taxon>Debaryomyces</taxon>
    </lineage>
</organism>
<dbReference type="InParanoid" id="Q6BMG1"/>
<dbReference type="RefSeq" id="XP_460610.2">
    <property type="nucleotide sequence ID" value="XM_460610.1"/>
</dbReference>